<dbReference type="InterPro" id="IPR022671">
    <property type="entry name" value="Ribosomal_uL2_CS"/>
</dbReference>
<comment type="similarity">
    <text evidence="1 7">Belongs to the universal ribosomal protein uL2 family.</text>
</comment>
<evidence type="ECO:0000313" key="11">
    <source>
        <dbReference type="EMBL" id="QIZ20266.1"/>
    </source>
</evidence>
<feature type="compositionally biased region" description="Basic and acidic residues" evidence="8">
    <location>
        <begin position="258"/>
        <end position="269"/>
    </location>
</feature>
<keyword evidence="12" id="KW-1185">Reference proteome</keyword>
<keyword evidence="2 7" id="KW-0699">rRNA-binding</keyword>
<dbReference type="EMBL" id="CP038852">
    <property type="protein sequence ID" value="QIZ20266.1"/>
    <property type="molecule type" value="Genomic_DNA"/>
</dbReference>
<dbReference type="PANTHER" id="PTHR13691">
    <property type="entry name" value="RIBOSOMAL PROTEIN L2"/>
    <property type="match status" value="1"/>
</dbReference>
<comment type="function">
    <text evidence="7">One of the primary rRNA binding proteins. Required for association of the 30S and 50S subunits to form the 70S ribosome, for tRNA binding and peptide bond formation. It has been suggested to have peptidyltransferase activity; this is somewhat controversial. Makes several contacts with the 16S rRNA in the 70S ribosome.</text>
</comment>
<dbReference type="InterPro" id="IPR012340">
    <property type="entry name" value="NA-bd_OB-fold"/>
</dbReference>
<evidence type="ECO:0000256" key="5">
    <source>
        <dbReference type="ARBA" id="ARBA00023274"/>
    </source>
</evidence>
<dbReference type="HAMAP" id="MF_01320_B">
    <property type="entry name" value="Ribosomal_uL2_B"/>
    <property type="match status" value="1"/>
</dbReference>
<keyword evidence="3 7" id="KW-0694">RNA-binding</keyword>
<dbReference type="Proteomes" id="UP000501094">
    <property type="component" value="Chromosome"/>
</dbReference>
<gene>
    <name evidence="7 11" type="primary">rplB</name>
    <name evidence="11" type="ORF">E5R92_00465</name>
</gene>
<dbReference type="GO" id="GO:0019843">
    <property type="term" value="F:rRNA binding"/>
    <property type="evidence" value="ECO:0007669"/>
    <property type="project" value="UniProtKB-UniRule"/>
</dbReference>
<sequence length="281" mass="31224">MALKTFKPYTKSTRGTILVDRTGLWKGKPFKALVEPKNTMRGRNNNGHITSRNMSGGGHKKMYRLVDFYRKKIDMPGTVERIEYDPNRSCYIMLVKFDDGQHFYYLAPQKIKVGDKIENGPEKEIKVGNCMPLRDIPVGINIHNVELKPGAGGKIARSAGTSVTISGLDGNYSLIKMTSGEVRKIDSRCMATIGVLSNPDQKNIKIGKAGRSRWLGRRPHTRGVVMNPVDHPHGGGEGKTAGGRHPVSPTGQSAKGLKTRDNKSTDKFIVRRRNNRKDSKK</sequence>
<organism evidence="11 12">
    <name type="scientific">Candidatus Pelagibacter giovannonii</name>
    <dbReference type="NCBI Taxonomy" id="2563896"/>
    <lineage>
        <taxon>Bacteria</taxon>
        <taxon>Pseudomonadati</taxon>
        <taxon>Pseudomonadota</taxon>
        <taxon>Alphaproteobacteria</taxon>
        <taxon>Candidatus Pelagibacterales</taxon>
        <taxon>Candidatus Pelagibacteraceae</taxon>
        <taxon>Candidatus Pelagibacter</taxon>
    </lineage>
</organism>
<dbReference type="InterPro" id="IPR002171">
    <property type="entry name" value="Ribosomal_uL2"/>
</dbReference>
<dbReference type="Gene3D" id="4.10.950.10">
    <property type="entry name" value="Ribosomal protein L2, domain 3"/>
    <property type="match status" value="1"/>
</dbReference>
<dbReference type="GO" id="GO:0002181">
    <property type="term" value="P:cytoplasmic translation"/>
    <property type="evidence" value="ECO:0007669"/>
    <property type="project" value="TreeGrafter"/>
</dbReference>
<dbReference type="AlphaFoldDB" id="A0A6H1Q0P6"/>
<dbReference type="SUPFAM" id="SSF50104">
    <property type="entry name" value="Translation proteins SH3-like domain"/>
    <property type="match status" value="1"/>
</dbReference>
<dbReference type="PROSITE" id="PS00467">
    <property type="entry name" value="RIBOSOMAL_L2"/>
    <property type="match status" value="1"/>
</dbReference>
<dbReference type="Pfam" id="PF03947">
    <property type="entry name" value="Ribosomal_L2_C"/>
    <property type="match status" value="1"/>
</dbReference>
<evidence type="ECO:0000256" key="3">
    <source>
        <dbReference type="ARBA" id="ARBA00022884"/>
    </source>
</evidence>
<keyword evidence="4 7" id="KW-0689">Ribosomal protein</keyword>
<dbReference type="InterPro" id="IPR014722">
    <property type="entry name" value="Rib_uL2_dom2"/>
</dbReference>
<evidence type="ECO:0000256" key="6">
    <source>
        <dbReference type="ARBA" id="ARBA00035242"/>
    </source>
</evidence>
<protein>
    <recommendedName>
        <fullName evidence="6 7">Large ribosomal subunit protein uL2</fullName>
    </recommendedName>
</protein>
<evidence type="ECO:0000256" key="8">
    <source>
        <dbReference type="SAM" id="MobiDB-lite"/>
    </source>
</evidence>
<dbReference type="KEGG" id="peg:E5R92_00465"/>
<feature type="domain" description="Large ribosomal subunit protein uL2 RNA-binding" evidence="10">
    <location>
        <begin position="42"/>
        <end position="119"/>
    </location>
</feature>
<evidence type="ECO:0000259" key="9">
    <source>
        <dbReference type="SMART" id="SM01382"/>
    </source>
</evidence>
<dbReference type="GO" id="GO:0016740">
    <property type="term" value="F:transferase activity"/>
    <property type="evidence" value="ECO:0007669"/>
    <property type="project" value="InterPro"/>
</dbReference>
<dbReference type="InterPro" id="IPR022666">
    <property type="entry name" value="Ribosomal_uL2_RNA-bd_dom"/>
</dbReference>
<evidence type="ECO:0000256" key="2">
    <source>
        <dbReference type="ARBA" id="ARBA00022730"/>
    </source>
</evidence>
<dbReference type="InterPro" id="IPR005880">
    <property type="entry name" value="Ribosomal_uL2_bac/org-type"/>
</dbReference>
<dbReference type="NCBIfam" id="TIGR01171">
    <property type="entry name" value="rplB_bact"/>
    <property type="match status" value="1"/>
</dbReference>
<evidence type="ECO:0000313" key="12">
    <source>
        <dbReference type="Proteomes" id="UP000501094"/>
    </source>
</evidence>
<feature type="region of interest" description="Disordered" evidence="8">
    <location>
        <begin position="215"/>
        <end position="281"/>
    </location>
</feature>
<accession>A0A6H1Q0P6</accession>
<dbReference type="FunFam" id="2.30.30.30:FF:000001">
    <property type="entry name" value="50S ribosomal protein L2"/>
    <property type="match status" value="1"/>
</dbReference>
<dbReference type="Pfam" id="PF00181">
    <property type="entry name" value="Ribosomal_L2_N"/>
    <property type="match status" value="1"/>
</dbReference>
<dbReference type="InterPro" id="IPR014726">
    <property type="entry name" value="Ribosomal_uL2_dom3"/>
</dbReference>
<dbReference type="FunFam" id="4.10.950.10:FF:000001">
    <property type="entry name" value="50S ribosomal protein L2"/>
    <property type="match status" value="1"/>
</dbReference>
<dbReference type="Gene3D" id="2.30.30.30">
    <property type="match status" value="1"/>
</dbReference>
<dbReference type="InterPro" id="IPR022669">
    <property type="entry name" value="Ribosomal_uL2_C"/>
</dbReference>
<dbReference type="PIRSF" id="PIRSF002158">
    <property type="entry name" value="Ribosomal_L2"/>
    <property type="match status" value="1"/>
</dbReference>
<dbReference type="Gene3D" id="2.40.50.140">
    <property type="entry name" value="Nucleic acid-binding proteins"/>
    <property type="match status" value="1"/>
</dbReference>
<dbReference type="RefSeq" id="WP_168606167.1">
    <property type="nucleotide sequence ID" value="NZ_CP038852.1"/>
</dbReference>
<dbReference type="InterPro" id="IPR008991">
    <property type="entry name" value="Translation_prot_SH3-like_sf"/>
</dbReference>
<name>A0A6H1Q0P6_9PROT</name>
<evidence type="ECO:0000259" key="10">
    <source>
        <dbReference type="SMART" id="SM01383"/>
    </source>
</evidence>
<reference evidence="11 12" key="1">
    <citation type="journal article" date="2020" name="Nat. Microbiol.">
        <title>Lysogenic host-virus interactions in SAR11 marine bacteria.</title>
        <authorList>
            <person name="Morris R.M."/>
            <person name="Cain K.R."/>
            <person name="Hvorecny K.L."/>
            <person name="Kollman J.M."/>
        </authorList>
    </citation>
    <scope>NUCLEOTIDE SEQUENCE [LARGE SCALE GENOMIC DNA]</scope>
    <source>
        <strain evidence="11 12">NP1</strain>
    </source>
</reference>
<dbReference type="SUPFAM" id="SSF50249">
    <property type="entry name" value="Nucleic acid-binding proteins"/>
    <property type="match status" value="1"/>
</dbReference>
<feature type="domain" description="Large ribosomal subunit protein uL2 C-terminal" evidence="9">
    <location>
        <begin position="125"/>
        <end position="253"/>
    </location>
</feature>
<feature type="compositionally biased region" description="Basic residues" evidence="8">
    <location>
        <begin position="270"/>
        <end position="281"/>
    </location>
</feature>
<dbReference type="GO" id="GO:0015934">
    <property type="term" value="C:large ribosomal subunit"/>
    <property type="evidence" value="ECO:0007669"/>
    <property type="project" value="InterPro"/>
</dbReference>
<keyword evidence="5 7" id="KW-0687">Ribonucleoprotein</keyword>
<evidence type="ECO:0000256" key="1">
    <source>
        <dbReference type="ARBA" id="ARBA00005636"/>
    </source>
</evidence>
<comment type="subunit">
    <text evidence="7">Part of the 50S ribosomal subunit. Forms a bridge to the 30S subunit in the 70S ribosome.</text>
</comment>
<dbReference type="PANTHER" id="PTHR13691:SF5">
    <property type="entry name" value="LARGE RIBOSOMAL SUBUNIT PROTEIN UL2M"/>
    <property type="match status" value="1"/>
</dbReference>
<dbReference type="GO" id="GO:0003735">
    <property type="term" value="F:structural constituent of ribosome"/>
    <property type="evidence" value="ECO:0007669"/>
    <property type="project" value="InterPro"/>
</dbReference>
<dbReference type="SMART" id="SM01382">
    <property type="entry name" value="Ribosomal_L2_C"/>
    <property type="match status" value="1"/>
</dbReference>
<proteinExistence type="inferred from homology"/>
<dbReference type="SMART" id="SM01383">
    <property type="entry name" value="Ribosomal_L2"/>
    <property type="match status" value="1"/>
</dbReference>
<evidence type="ECO:0000256" key="7">
    <source>
        <dbReference type="HAMAP-Rule" id="MF_01320"/>
    </source>
</evidence>
<evidence type="ECO:0000256" key="4">
    <source>
        <dbReference type="ARBA" id="ARBA00022980"/>
    </source>
</evidence>